<dbReference type="Pfam" id="PF00266">
    <property type="entry name" value="Aminotran_5"/>
    <property type="match status" value="1"/>
</dbReference>
<evidence type="ECO:0000256" key="10">
    <source>
        <dbReference type="RuleBase" id="RU004504"/>
    </source>
</evidence>
<evidence type="ECO:0000256" key="1">
    <source>
        <dbReference type="ARBA" id="ARBA00001933"/>
    </source>
</evidence>
<keyword evidence="4 12" id="KW-0808">Transferase</keyword>
<keyword evidence="13" id="KW-1185">Reference proteome</keyword>
<dbReference type="AlphaFoldDB" id="A0A2H1E8G3"/>
<name>A0A2H1E8G3_9FLAO</name>
<feature type="domain" description="Aminotransferase class V" evidence="11">
    <location>
        <begin position="12"/>
        <end position="377"/>
    </location>
</feature>
<keyword evidence="6" id="KW-0663">Pyridoxal phosphate</keyword>
<keyword evidence="8" id="KW-0411">Iron-sulfur</keyword>
<dbReference type="EMBL" id="LT634361">
    <property type="protein sequence ID" value="SFZ81616.1"/>
    <property type="molecule type" value="Genomic_DNA"/>
</dbReference>
<dbReference type="Proteomes" id="UP000231564">
    <property type="component" value="Chromosome MARIT"/>
</dbReference>
<gene>
    <name evidence="12" type="ORF">MARIT_1202</name>
</gene>
<evidence type="ECO:0000256" key="2">
    <source>
        <dbReference type="ARBA" id="ARBA00006490"/>
    </source>
</evidence>
<keyword evidence="7" id="KW-0408">Iron</keyword>
<dbReference type="PANTHER" id="PTHR11601:SF34">
    <property type="entry name" value="CYSTEINE DESULFURASE"/>
    <property type="match status" value="1"/>
</dbReference>
<comment type="similarity">
    <text evidence="2">Belongs to the class-V pyridoxal-phosphate-dependent aminotransferase family. NifS/IscS subfamily.</text>
</comment>
<dbReference type="PANTHER" id="PTHR11601">
    <property type="entry name" value="CYSTEINE DESULFURYLASE FAMILY MEMBER"/>
    <property type="match status" value="1"/>
</dbReference>
<dbReference type="GO" id="GO:0051536">
    <property type="term" value="F:iron-sulfur cluster binding"/>
    <property type="evidence" value="ECO:0007669"/>
    <property type="project" value="UniProtKB-KW"/>
</dbReference>
<keyword evidence="5" id="KW-0479">Metal-binding</keyword>
<evidence type="ECO:0000256" key="6">
    <source>
        <dbReference type="ARBA" id="ARBA00022898"/>
    </source>
</evidence>
<evidence type="ECO:0000256" key="9">
    <source>
        <dbReference type="ARBA" id="ARBA00050776"/>
    </source>
</evidence>
<protein>
    <recommendedName>
        <fullName evidence="3">cysteine desulfurase</fullName>
        <ecNumber evidence="3">2.8.1.7</ecNumber>
    </recommendedName>
</protein>
<dbReference type="GO" id="GO:0046872">
    <property type="term" value="F:metal ion binding"/>
    <property type="evidence" value="ECO:0007669"/>
    <property type="project" value="UniProtKB-KW"/>
</dbReference>
<dbReference type="KEGG" id="tmar:MARIT_1202"/>
<dbReference type="PIRSF" id="PIRSF005572">
    <property type="entry name" value="NifS"/>
    <property type="match status" value="1"/>
</dbReference>
<evidence type="ECO:0000259" key="11">
    <source>
        <dbReference type="Pfam" id="PF00266"/>
    </source>
</evidence>
<evidence type="ECO:0000256" key="5">
    <source>
        <dbReference type="ARBA" id="ARBA00022723"/>
    </source>
</evidence>
<dbReference type="Gene3D" id="3.90.1150.10">
    <property type="entry name" value="Aspartate Aminotransferase, domain 1"/>
    <property type="match status" value="1"/>
</dbReference>
<comment type="catalytic activity">
    <reaction evidence="9">
        <text>(sulfur carrier)-H + L-cysteine = (sulfur carrier)-SH + L-alanine</text>
        <dbReference type="Rhea" id="RHEA:43892"/>
        <dbReference type="Rhea" id="RHEA-COMP:14737"/>
        <dbReference type="Rhea" id="RHEA-COMP:14739"/>
        <dbReference type="ChEBI" id="CHEBI:29917"/>
        <dbReference type="ChEBI" id="CHEBI:35235"/>
        <dbReference type="ChEBI" id="CHEBI:57972"/>
        <dbReference type="ChEBI" id="CHEBI:64428"/>
        <dbReference type="EC" id="2.8.1.7"/>
    </reaction>
</comment>
<dbReference type="InterPro" id="IPR016454">
    <property type="entry name" value="Cysteine_dSase"/>
</dbReference>
<dbReference type="InterPro" id="IPR000192">
    <property type="entry name" value="Aminotrans_V_dom"/>
</dbReference>
<proteinExistence type="inferred from homology"/>
<dbReference type="STRING" id="1349785.GCA_000509405_00353"/>
<dbReference type="InterPro" id="IPR015422">
    <property type="entry name" value="PyrdxlP-dep_Trfase_small"/>
</dbReference>
<sequence>MNCNLQKRMKKIYLDNAATTPIAEEVITVMVESMQTNNGNPSSIHQFGRKAKSSIENARKNIAKHFNVSASELVFTAGGTEADNLILQNAVINFGVQTIVTSKIEHHAVLRTIAYLEEMYDVKVIYLEVDEFGDLDLFGLSRVLLEEKEKVLVSLMYVNNEIGNLLDVAKVSELCQKYKALFHSDAVQAIGHYHLDLQKIPIDFIAVSAHKFHGPKGVGFAYFRKGVGIKPMLYGGKQEKGARAGTENVHAILGMEKALAMAITSLNENRATILKMKMYFIKELKKISSDIKFNGFSADEERSSYAILNVRFPIKDKMLLFNLDLNGIAASGGSACQSGSHKGSHVLKTFLKEGEEEKASVRFSFSKYTTKEDLDYVLSFFRKRLV</sequence>
<evidence type="ECO:0000256" key="3">
    <source>
        <dbReference type="ARBA" id="ARBA00012239"/>
    </source>
</evidence>
<comment type="cofactor">
    <cofactor evidence="1 10">
        <name>pyridoxal 5'-phosphate</name>
        <dbReference type="ChEBI" id="CHEBI:597326"/>
    </cofactor>
</comment>
<dbReference type="InterPro" id="IPR015421">
    <property type="entry name" value="PyrdxlP-dep_Trfase_major"/>
</dbReference>
<organism evidence="12 13">
    <name type="scientific">Tenacibaculum maritimum NCIMB 2154</name>
    <dbReference type="NCBI Taxonomy" id="1349785"/>
    <lineage>
        <taxon>Bacteria</taxon>
        <taxon>Pseudomonadati</taxon>
        <taxon>Bacteroidota</taxon>
        <taxon>Flavobacteriia</taxon>
        <taxon>Flavobacteriales</taxon>
        <taxon>Flavobacteriaceae</taxon>
        <taxon>Tenacibaculum</taxon>
    </lineage>
</organism>
<dbReference type="EC" id="2.8.1.7" evidence="3"/>
<dbReference type="Gene3D" id="3.40.640.10">
    <property type="entry name" value="Type I PLP-dependent aspartate aminotransferase-like (Major domain)"/>
    <property type="match status" value="1"/>
</dbReference>
<reference evidence="12 13" key="1">
    <citation type="submission" date="2016-11" db="EMBL/GenBank/DDBJ databases">
        <authorList>
            <person name="Jaros S."/>
            <person name="Januszkiewicz K."/>
            <person name="Wedrychowicz H."/>
        </authorList>
    </citation>
    <scope>NUCLEOTIDE SEQUENCE [LARGE SCALE GENOMIC DNA]</scope>
    <source>
        <strain evidence="12">NCIMB 2154T</strain>
    </source>
</reference>
<evidence type="ECO:0000256" key="4">
    <source>
        <dbReference type="ARBA" id="ARBA00022679"/>
    </source>
</evidence>
<dbReference type="InterPro" id="IPR015424">
    <property type="entry name" value="PyrdxlP-dep_Trfase"/>
</dbReference>
<dbReference type="PROSITE" id="PS00595">
    <property type="entry name" value="AA_TRANSFER_CLASS_5"/>
    <property type="match status" value="1"/>
</dbReference>
<accession>A0A2H1E8G3</accession>
<evidence type="ECO:0000313" key="13">
    <source>
        <dbReference type="Proteomes" id="UP000231564"/>
    </source>
</evidence>
<evidence type="ECO:0000256" key="8">
    <source>
        <dbReference type="ARBA" id="ARBA00023014"/>
    </source>
</evidence>
<dbReference type="SUPFAM" id="SSF53383">
    <property type="entry name" value="PLP-dependent transferases"/>
    <property type="match status" value="1"/>
</dbReference>
<evidence type="ECO:0000256" key="7">
    <source>
        <dbReference type="ARBA" id="ARBA00023004"/>
    </source>
</evidence>
<dbReference type="GO" id="GO:0031071">
    <property type="term" value="F:cysteine desulfurase activity"/>
    <property type="evidence" value="ECO:0007669"/>
    <property type="project" value="UniProtKB-EC"/>
</dbReference>
<dbReference type="InterPro" id="IPR020578">
    <property type="entry name" value="Aminotrans_V_PyrdxlP_BS"/>
</dbReference>
<dbReference type="Gene3D" id="1.10.260.50">
    <property type="match status" value="1"/>
</dbReference>
<evidence type="ECO:0000313" key="12">
    <source>
        <dbReference type="EMBL" id="SFZ81616.1"/>
    </source>
</evidence>